<proteinExistence type="inferred from homology"/>
<feature type="compositionally biased region" description="Low complexity" evidence="8">
    <location>
        <begin position="1272"/>
        <end position="1283"/>
    </location>
</feature>
<evidence type="ECO:0000256" key="4">
    <source>
        <dbReference type="ARBA" id="ARBA00023159"/>
    </source>
</evidence>
<feature type="region of interest" description="Disordered" evidence="8">
    <location>
        <begin position="1268"/>
        <end position="1299"/>
    </location>
</feature>
<keyword evidence="3 7" id="KW-0805">Transcription regulation</keyword>
<dbReference type="GO" id="GO:0016592">
    <property type="term" value="C:mediator complex"/>
    <property type="evidence" value="ECO:0007669"/>
    <property type="project" value="UniProtKB-UniRule"/>
</dbReference>
<comment type="subcellular location">
    <subcellularLocation>
        <location evidence="1 7">Nucleus</location>
    </subcellularLocation>
</comment>
<evidence type="ECO:0000313" key="10">
    <source>
        <dbReference type="EMBL" id="KAG6432973.1"/>
    </source>
</evidence>
<comment type="subunit">
    <text evidence="7">Component of the Mediator complex.</text>
</comment>
<feature type="region of interest" description="Disordered" evidence="8">
    <location>
        <begin position="1184"/>
        <end position="1204"/>
    </location>
</feature>
<dbReference type="InterPro" id="IPR055122">
    <property type="entry name" value="Med14_N"/>
</dbReference>
<keyword evidence="11" id="KW-1185">Reference proteome</keyword>
<sequence>MTEAGQEAVDFAALVGRAAEESYVALKELVDKSKSSESLPDSEKKITILKYIVKTQQRMLPIFSIDMYHNACLVSLDLWWICPIEILRNLGGGGQVFSGTGTLLMIEVIGKIGDIVIRVACEIVCLPVLILIRGSKFHFFLRTHIVPLIQYCQQLSSTLSSHETCFSQAADSMFFMHEGLQQARAPIYDVPSAIEVLLTGSYQRLPKCVEDVGMLGTLNEDQQGPALKKLDTLVRSKLLEVSLPKEFTEIKVSDGVVLLRVDGEFKILVTLGYRGHLSLWRILHLELLVGERSGLVKVEASRRHALGDDLERRMAASEAPFMTLYSILHELCVALTMDIVIRQVQALRQGRWKDAIRFELISDGTVGQGGSTAFGQDGETDSAGLRTPGLKIIYWLELDKSIASSEAGASPFLKIEPGPDMQIKCVHSTFVIDPQTGKEAEFNLNRSCIDVEFLLLRAISCNRYTRLLEIYKEVEKNVEINRTSGDVQIKFHLDGSETENEKMDSAFDSQEQDDEEVLYLRAYGSSFFTLGINIRSLDSSIDESVRFLQDRLFSLSSCRNGHFLLRSSKNIISSKTLLECEEGLNQGSITAAKAFINLRRNSILHLFACIGRFLGLEVFEHGFTAAKLPKNLAEDSNSLFMGFPECGGSYFLLVQLDKEFKSCPKLIEVQSESSGKAEPFGDICKVIRVKNLDICGMHMCEDELNLSLLDRRKMLSIPNEVNANGTSEHGISSNSSLDGSLLRSNDPISFSSIVDEVFELAKGSNGQSSSSTSALASSSNFGPGIMSIHSIKPSMSSPNWEGQASQNALSNFKSSTLCGSTNSLPTKSQAIKKLTDSKSNQDLAALRSPHSGGFGSYGTIDDQLTVSGLHSPRPLFPAQRPGPAISVMGMKSNESKAFSVEAVSGSFSISGSKPWAASHTASSLDSAVFDNSNQENVTKQDGRPRKRTVLDMLKSIPTLHSLEMNESSNKRRKIKEVPQAQLPLTQSTISCDHPNKTGGPSFANLIAEANKGKASPSIYVSALLHIVRHCSLCIKHARLTSQMEALDIPYVEEVGLRSASSNLWFRLPFSRGDTWQYICLRLGRPGSMYWDVKIIDPHYKDLWELQKGSNATPWGSGVRIANTSDVDSHIHYDSEGVVLSYNSVEADSIEKLVADIQRLSNARTFALGMQKLLGARTDDKIDDSNASLDSKSSPGAKFATEGSEKFSEQMRRAFRIEAVGLTSLWFNFGSGVLARFVVEWDSSIEGCRMHVSPDQLWPHTKTGYVPSQGLPSNVNANASQASSGPGGNPGMTPQSGPVGTRNTAAVLAAAAAAAARGGPGIVPSSLLPIDVSVVLRGPYWIRIIYRKKFAVDMRCFAGVQVWLQPATPPKVGQPIGGSLPCPQFRPFIMEHVAQELNGIDSNFPVAQQALGLPNPNNPNPCSAPQLSGASGNSANLSSATAISGTGNALAALNRIGTALPGAPNLHVGSPLRRPHGSGVPAHVRGELNTAIIGLSDDGGYGGGWVPLVALKKDNEGALLNLDQEQPALRFFVGGCVFAVSVHRVQLLLQVLSVKRFHHSQQQQQNPAAAQEELTQSEIGEICDYFSRRVASEPYDASRVASFITLLTLPISVLREFLKLIAWKKGLGHGQGAEAAPTQKSRMELCLKNHMGYNREGVSDSSSASKSNIHYDRAHNSVDFALTVVLDPVHIPHLNAAGGAAWLPYCVSVRVRYVFGENPAVSFLGMEGSHGGRACWLRGDDWEKCKQRVMRNEESNGSSAGDGNQGRLRVVADNVQRTLHACLQGLRDGIGMT</sequence>
<accession>A0A8X9A973</accession>
<dbReference type="PANTHER" id="PTHR12809:SF2">
    <property type="entry name" value="MEDIATOR OF RNA POLYMERASE II TRANSCRIPTION SUBUNIT 14"/>
    <property type="match status" value="1"/>
</dbReference>
<feature type="domain" description="Mediator complex subunit MED14 N-terminal" evidence="9">
    <location>
        <begin position="147"/>
        <end position="272"/>
    </location>
</feature>
<dbReference type="EMBL" id="PNBA02000002">
    <property type="protein sequence ID" value="KAG6432973.1"/>
    <property type="molecule type" value="Genomic_DNA"/>
</dbReference>
<evidence type="ECO:0000256" key="8">
    <source>
        <dbReference type="SAM" id="MobiDB-lite"/>
    </source>
</evidence>
<dbReference type="PANTHER" id="PTHR12809">
    <property type="entry name" value="MEDIATOR COMPLEX SUBUNIT"/>
    <property type="match status" value="1"/>
</dbReference>
<comment type="similarity">
    <text evidence="2 7">Belongs to the Mediator complex subunit 14 family.</text>
</comment>
<reference evidence="10" key="2">
    <citation type="submission" date="2020-08" db="EMBL/GenBank/DDBJ databases">
        <title>Plant Genome Project.</title>
        <authorList>
            <person name="Zhang R.-G."/>
        </authorList>
    </citation>
    <scope>NUCLEOTIDE SEQUENCE</scope>
    <source>
        <strain evidence="10">Huo1</strain>
        <tissue evidence="10">Leaf</tissue>
    </source>
</reference>
<evidence type="ECO:0000256" key="6">
    <source>
        <dbReference type="ARBA" id="ARBA00023242"/>
    </source>
</evidence>
<dbReference type="GO" id="GO:0070847">
    <property type="term" value="C:core mediator complex"/>
    <property type="evidence" value="ECO:0007669"/>
    <property type="project" value="TreeGrafter"/>
</dbReference>
<feature type="compositionally biased region" description="Polar residues" evidence="8">
    <location>
        <begin position="1184"/>
        <end position="1193"/>
    </location>
</feature>
<evidence type="ECO:0000256" key="2">
    <source>
        <dbReference type="ARBA" id="ARBA00007813"/>
    </source>
</evidence>
<evidence type="ECO:0000259" key="9">
    <source>
        <dbReference type="Pfam" id="PF08638"/>
    </source>
</evidence>
<protein>
    <recommendedName>
        <fullName evidence="7">Mediator of RNA polymerase II transcription subunit 14</fullName>
    </recommendedName>
    <alternativeName>
        <fullName evidence="7">Mediator complex subunit 14</fullName>
    </alternativeName>
</protein>
<name>A0A8X9A973_SALSN</name>
<dbReference type="Proteomes" id="UP000298416">
    <property type="component" value="Unassembled WGS sequence"/>
</dbReference>
<organism evidence="10">
    <name type="scientific">Salvia splendens</name>
    <name type="common">Scarlet sage</name>
    <dbReference type="NCBI Taxonomy" id="180675"/>
    <lineage>
        <taxon>Eukaryota</taxon>
        <taxon>Viridiplantae</taxon>
        <taxon>Streptophyta</taxon>
        <taxon>Embryophyta</taxon>
        <taxon>Tracheophyta</taxon>
        <taxon>Spermatophyta</taxon>
        <taxon>Magnoliopsida</taxon>
        <taxon>eudicotyledons</taxon>
        <taxon>Gunneridae</taxon>
        <taxon>Pentapetalae</taxon>
        <taxon>asterids</taxon>
        <taxon>lamiids</taxon>
        <taxon>Lamiales</taxon>
        <taxon>Lamiaceae</taxon>
        <taxon>Nepetoideae</taxon>
        <taxon>Mentheae</taxon>
        <taxon>Salviinae</taxon>
        <taxon>Salvia</taxon>
        <taxon>Salvia subgen. Calosphace</taxon>
        <taxon>core Calosphace</taxon>
    </lineage>
</organism>
<evidence type="ECO:0000256" key="3">
    <source>
        <dbReference type="ARBA" id="ARBA00023015"/>
    </source>
</evidence>
<keyword evidence="4 7" id="KW-0010">Activator</keyword>
<dbReference type="InterPro" id="IPR013947">
    <property type="entry name" value="Mediator_Med14"/>
</dbReference>
<gene>
    <name evidence="10" type="ORF">SASPL_104569</name>
</gene>
<keyword evidence="5 7" id="KW-0804">Transcription</keyword>
<comment type="caution">
    <text evidence="10">The sequence shown here is derived from an EMBL/GenBank/DDBJ whole genome shotgun (WGS) entry which is preliminary data.</text>
</comment>
<dbReference type="GO" id="GO:0006357">
    <property type="term" value="P:regulation of transcription by RNA polymerase II"/>
    <property type="evidence" value="ECO:0007669"/>
    <property type="project" value="InterPro"/>
</dbReference>
<keyword evidence="6 7" id="KW-0539">Nucleus</keyword>
<evidence type="ECO:0000313" key="11">
    <source>
        <dbReference type="Proteomes" id="UP000298416"/>
    </source>
</evidence>
<dbReference type="GO" id="GO:0003712">
    <property type="term" value="F:transcription coregulator activity"/>
    <property type="evidence" value="ECO:0007669"/>
    <property type="project" value="UniProtKB-UniRule"/>
</dbReference>
<evidence type="ECO:0000256" key="1">
    <source>
        <dbReference type="ARBA" id="ARBA00004123"/>
    </source>
</evidence>
<reference evidence="10" key="1">
    <citation type="submission" date="2018-01" db="EMBL/GenBank/DDBJ databases">
        <authorList>
            <person name="Mao J.F."/>
        </authorList>
    </citation>
    <scope>NUCLEOTIDE SEQUENCE</scope>
    <source>
        <strain evidence="10">Huo1</strain>
        <tissue evidence="10">Leaf</tissue>
    </source>
</reference>
<evidence type="ECO:0000256" key="7">
    <source>
        <dbReference type="RuleBase" id="RU365082"/>
    </source>
</evidence>
<evidence type="ECO:0000256" key="5">
    <source>
        <dbReference type="ARBA" id="ARBA00023163"/>
    </source>
</evidence>
<comment type="function">
    <text evidence="7">Component of the Mediator complex, a coactivator involved in the regulated transcription of nearly all RNA polymerase II-dependent genes. Mediator functions as a bridge to convey information from gene-specific regulatory proteins to the basal RNA polymerase II transcription machinery. Mediator is recruited to promoters by direct interactions with regulatory proteins and serves as a scaffold for the assembly of a functional preinitiation complex with RNA polymerase II and the general transcription factors.</text>
</comment>
<dbReference type="Pfam" id="PF08638">
    <property type="entry name" value="Med14"/>
    <property type="match status" value="1"/>
</dbReference>
<feature type="region of interest" description="Disordered" evidence="8">
    <location>
        <begin position="1408"/>
        <end position="1430"/>
    </location>
</feature>